<name>A0ABQ5MEL9_9FLAO</name>
<dbReference type="EMBL" id="BRVO01000001">
    <property type="protein sequence ID" value="GLB47834.1"/>
    <property type="molecule type" value="Genomic_DNA"/>
</dbReference>
<gene>
    <name evidence="2" type="ORF">Y10_02020</name>
</gene>
<feature type="transmembrane region" description="Helical" evidence="1">
    <location>
        <begin position="107"/>
        <end position="126"/>
    </location>
</feature>
<dbReference type="RefSeq" id="WP_281763499.1">
    <property type="nucleotide sequence ID" value="NZ_BRVO01000001.1"/>
</dbReference>
<sequence length="202" mass="24111">MVDFWLYRRSILLIPLLGILFYSFASIKYDKSSNSPIIWVVSLFGFILLWLLYARMYRLANNLKNGNWYKLNPPQDIWKRKTLKVVLPVVYLAISFCAIRLGSETDIWIFGYFILIYILDSFYPLFDYRVLLTHKGIFYDKSLRRTSFMKYHEIEKLVLMKTNIALISFEGEIIIELETEQEFQDLIEFLQDKVPQMEVIAE</sequence>
<evidence type="ECO:0000256" key="1">
    <source>
        <dbReference type="SAM" id="Phobius"/>
    </source>
</evidence>
<proteinExistence type="predicted"/>
<keyword evidence="1" id="KW-1133">Transmembrane helix</keyword>
<evidence type="ECO:0000313" key="3">
    <source>
        <dbReference type="Proteomes" id="UP001143543"/>
    </source>
</evidence>
<protein>
    <recommendedName>
        <fullName evidence="4">DUF304 domain-containing protein</fullName>
    </recommendedName>
</protein>
<keyword evidence="1" id="KW-0812">Transmembrane</keyword>
<feature type="transmembrane region" description="Helical" evidence="1">
    <location>
        <begin position="35"/>
        <end position="54"/>
    </location>
</feature>
<evidence type="ECO:0008006" key="4">
    <source>
        <dbReference type="Google" id="ProtNLM"/>
    </source>
</evidence>
<evidence type="ECO:0000313" key="2">
    <source>
        <dbReference type="EMBL" id="GLB47834.1"/>
    </source>
</evidence>
<dbReference type="Proteomes" id="UP001143543">
    <property type="component" value="Unassembled WGS sequence"/>
</dbReference>
<keyword evidence="3" id="KW-1185">Reference proteome</keyword>
<reference evidence="2" key="1">
    <citation type="submission" date="2022-07" db="EMBL/GenBank/DDBJ databases">
        <title>Taxonomy of Novel Oxalotrophic and Methylotrophic Bacteria.</title>
        <authorList>
            <person name="Sahin N."/>
            <person name="Tani A."/>
        </authorList>
    </citation>
    <scope>NUCLEOTIDE SEQUENCE</scope>
    <source>
        <strain evidence="2">Y10</strain>
    </source>
</reference>
<comment type="caution">
    <text evidence="2">The sequence shown here is derived from an EMBL/GenBank/DDBJ whole genome shotgun (WGS) entry which is preliminary data.</text>
</comment>
<feature type="transmembrane region" description="Helical" evidence="1">
    <location>
        <begin position="85"/>
        <end position="101"/>
    </location>
</feature>
<keyword evidence="1" id="KW-0472">Membrane</keyword>
<accession>A0ABQ5MEL9</accession>
<organism evidence="2 3">
    <name type="scientific">Neptunitalea lumnitzerae</name>
    <dbReference type="NCBI Taxonomy" id="2965509"/>
    <lineage>
        <taxon>Bacteria</taxon>
        <taxon>Pseudomonadati</taxon>
        <taxon>Bacteroidota</taxon>
        <taxon>Flavobacteriia</taxon>
        <taxon>Flavobacteriales</taxon>
        <taxon>Flavobacteriaceae</taxon>
        <taxon>Neptunitalea</taxon>
    </lineage>
</organism>